<evidence type="ECO:0000256" key="5">
    <source>
        <dbReference type="SAM" id="MobiDB-lite"/>
    </source>
</evidence>
<dbReference type="PROSITE" id="PS50294">
    <property type="entry name" value="WD_REPEATS_REGION"/>
    <property type="match status" value="1"/>
</dbReference>
<feature type="region of interest" description="Disordered" evidence="5">
    <location>
        <begin position="127"/>
        <end position="198"/>
    </location>
</feature>
<dbReference type="InterPro" id="IPR037588">
    <property type="entry name" value="MLST8"/>
</dbReference>
<dbReference type="PANTHER" id="PTHR19842">
    <property type="entry name" value="G BETA-LIKE PROTEIN GBL"/>
    <property type="match status" value="1"/>
</dbReference>
<sequence length="1205" mass="133484">MLGYSNQTGFKDSDEKDRHSTNRWQHTQKSSRSKPPRGKLDARHEVESVTKGTRGTSTPKIKRSSSIQSSPSSSRKNQVPITDFFASPGKKPLRRGTDDRRNLVILTEFNDEPLALLPDPFFYLQSTPPPSRNNMNSPRKRTFEESAGTMQNPIRLSLSPGRPETTTSAAPVKSATPIPNLLRKSRTPTSRSSSSRKRRLTNYWSGKCALCSISFSLHSNIAATHKNPSGDGLLCFDCLPLDYSPGGRSSDSSSEDEVIPAVRKATSLRGSKSESTGLHQSASMTEGGGSQKKEAVIFGIKPESKNPHDSKSMTNGSAIPIRKATVISPSKPQIPPLIPRQSPISLAPFIVPPLPASLQNIPVVKTKAYAALDRQLQQAVDKESHTNQQSNFEAMTSTPAFSPSNKSSSTLNTPPQKTPSGKGLSTTKYCNICITGFGSTDEDHRRTCHQDSILITHGDSPSSSIECNSKFLKRTTSMVSPAKNHNPDERSLSQTSSPDHKRLKRETIPKPGHCRAHDDADCEDPDCSSDFFEEYDPFEEVIEERTEEYRGRASPGYDLPRVLPERPRSPQAQNPKSELAESFLFISEGYQQRRPYFSQQDRDWLNSCVTGYVRGVAHIPFTHSEAITVYRGLSHPREVNGIVSDKQIGHLAKSVQDRQFRILQLLRSLPGRSGKDIDTFIEDCIEACNKDISKPFGGSYTKFKRKADPKKSKSLLLLRRECGRSLFGNGPTREVTRKIELQIRDNLPPWMVFTDGSSDILDIAWSPDGQKFGLSCCTFNDMYNRPGNLMHGSLHNLKIRMLGAHKVPRPKANTQALLDPYLYSTVSSVKFSRGGDLMFSGSYDNTVKVWDGLDGSFLDSIDLGSSVHTIATSPIHHNLLASGCKNGKVAVLSLDEEGMIMDKPLLFRPQKDKLETSFLAFCNDHKPNWLIAGYDTEKDDCKNGDLSIFDIQAQRLVSKPVHGNHRQFDMFFDEKSSLFATASLASNTNGAGRNINTQIRIYNIDGDASKKLRMFLDLDSPQVDINRVTMSPCTNYVTASGTDGSTHVFDRRNPSKILHVLQHGPPTQPLDGDNAPEDTGCTFASWGPSNDRIYTGSSDGVVKIWDVKRGDPFVRDFAELNSQVMSGSFSPDYSMLMIGECSGKATLYSTLGDKGTRPARFMVDRRDITNNERTEEEDTESGVVESRRLLEQGKIVLKDGYAWAA</sequence>
<feature type="region of interest" description="Disordered" evidence="5">
    <location>
        <begin position="246"/>
        <end position="292"/>
    </location>
</feature>
<evidence type="ECO:0000256" key="1">
    <source>
        <dbReference type="ARBA" id="ARBA00009890"/>
    </source>
</evidence>
<feature type="region of interest" description="Disordered" evidence="5">
    <location>
        <begin position="476"/>
        <end position="521"/>
    </location>
</feature>
<dbReference type="Gene3D" id="2.130.10.10">
    <property type="entry name" value="YVTN repeat-like/Quinoprotein amine dehydrogenase"/>
    <property type="match status" value="1"/>
</dbReference>
<dbReference type="PROSITE" id="PS00678">
    <property type="entry name" value="WD_REPEATS_1"/>
    <property type="match status" value="1"/>
</dbReference>
<protein>
    <submittedName>
        <fullName evidence="6">Similar to Rik1-associated factor 1 acc. no. O74910</fullName>
    </submittedName>
</protein>
<feature type="region of interest" description="Disordered" evidence="5">
    <location>
        <begin position="545"/>
        <end position="576"/>
    </location>
</feature>
<dbReference type="InterPro" id="IPR036322">
    <property type="entry name" value="WD40_repeat_dom_sf"/>
</dbReference>
<feature type="compositionally biased region" description="Basic and acidic residues" evidence="5">
    <location>
        <begin position="38"/>
        <end position="48"/>
    </location>
</feature>
<evidence type="ECO:0000256" key="4">
    <source>
        <dbReference type="PROSITE-ProRule" id="PRU00221"/>
    </source>
</evidence>
<dbReference type="Proteomes" id="UP000018144">
    <property type="component" value="Unassembled WGS sequence"/>
</dbReference>
<dbReference type="STRING" id="1076935.U4L8J2"/>
<dbReference type="GO" id="GO:0031929">
    <property type="term" value="P:TOR signaling"/>
    <property type="evidence" value="ECO:0007669"/>
    <property type="project" value="InterPro"/>
</dbReference>
<feature type="compositionally biased region" description="Basic and acidic residues" evidence="5">
    <location>
        <begin position="11"/>
        <end position="20"/>
    </location>
</feature>
<evidence type="ECO:0000256" key="3">
    <source>
        <dbReference type="ARBA" id="ARBA00022737"/>
    </source>
</evidence>
<feature type="compositionally biased region" description="Polar residues" evidence="5">
    <location>
        <begin position="268"/>
        <end position="284"/>
    </location>
</feature>
<proteinExistence type="inferred from homology"/>
<keyword evidence="3" id="KW-0677">Repeat</keyword>
<dbReference type="GO" id="GO:0032956">
    <property type="term" value="P:regulation of actin cytoskeleton organization"/>
    <property type="evidence" value="ECO:0007669"/>
    <property type="project" value="TreeGrafter"/>
</dbReference>
<dbReference type="GO" id="GO:0031931">
    <property type="term" value="C:TORC1 complex"/>
    <property type="evidence" value="ECO:0007669"/>
    <property type="project" value="InterPro"/>
</dbReference>
<feature type="region of interest" description="Disordered" evidence="5">
    <location>
        <begin position="395"/>
        <end position="423"/>
    </location>
</feature>
<evidence type="ECO:0000313" key="6">
    <source>
        <dbReference type="EMBL" id="CCX06464.1"/>
    </source>
</evidence>
<reference evidence="6 7" key="1">
    <citation type="journal article" date="2013" name="PLoS Genet.">
        <title>The genome and development-dependent transcriptomes of Pyronema confluens: a window into fungal evolution.</title>
        <authorList>
            <person name="Traeger S."/>
            <person name="Altegoer F."/>
            <person name="Freitag M."/>
            <person name="Gabaldon T."/>
            <person name="Kempken F."/>
            <person name="Kumar A."/>
            <person name="Marcet-Houben M."/>
            <person name="Poggeler S."/>
            <person name="Stajich J.E."/>
            <person name="Nowrousian M."/>
        </authorList>
    </citation>
    <scope>NUCLEOTIDE SEQUENCE [LARGE SCALE GENOMIC DNA]</scope>
    <source>
        <strain evidence="7">CBS 100304</strain>
        <tissue evidence="6">Vegetative mycelium</tissue>
    </source>
</reference>
<feature type="compositionally biased region" description="Polar residues" evidence="5">
    <location>
        <begin position="1"/>
        <end position="10"/>
    </location>
</feature>
<dbReference type="InterPro" id="IPR019775">
    <property type="entry name" value="WD40_repeat_CS"/>
</dbReference>
<dbReference type="InterPro" id="IPR015943">
    <property type="entry name" value="WD40/YVTN_repeat-like_dom_sf"/>
</dbReference>
<dbReference type="EMBL" id="HF935290">
    <property type="protein sequence ID" value="CCX06464.1"/>
    <property type="molecule type" value="Genomic_DNA"/>
</dbReference>
<evidence type="ECO:0000256" key="2">
    <source>
        <dbReference type="ARBA" id="ARBA00022574"/>
    </source>
</evidence>
<keyword evidence="7" id="KW-1185">Reference proteome</keyword>
<dbReference type="OrthoDB" id="10248252at2759"/>
<dbReference type="AlphaFoldDB" id="U4L8J2"/>
<feature type="repeat" description="WD" evidence="4">
    <location>
        <begin position="826"/>
        <end position="851"/>
    </location>
</feature>
<dbReference type="Pfam" id="PF00400">
    <property type="entry name" value="WD40"/>
    <property type="match status" value="2"/>
</dbReference>
<dbReference type="PROSITE" id="PS50082">
    <property type="entry name" value="WD_REPEATS_2"/>
    <property type="match status" value="2"/>
</dbReference>
<feature type="repeat" description="WD" evidence="4">
    <location>
        <begin position="1085"/>
        <end position="1115"/>
    </location>
</feature>
<evidence type="ECO:0000313" key="7">
    <source>
        <dbReference type="Proteomes" id="UP000018144"/>
    </source>
</evidence>
<dbReference type="SUPFAM" id="SSF50978">
    <property type="entry name" value="WD40 repeat-like"/>
    <property type="match status" value="1"/>
</dbReference>
<dbReference type="InterPro" id="IPR001680">
    <property type="entry name" value="WD40_rpt"/>
</dbReference>
<comment type="similarity">
    <text evidence="1">Belongs to the WD repeat LST8 family.</text>
</comment>
<dbReference type="eggNOG" id="ENOG502RZG9">
    <property type="taxonomic scope" value="Eukaryota"/>
</dbReference>
<feature type="compositionally biased region" description="Low complexity" evidence="5">
    <location>
        <begin position="64"/>
        <end position="75"/>
    </location>
</feature>
<accession>U4L8J2</accession>
<gene>
    <name evidence="6" type="ORF">PCON_06051</name>
</gene>
<dbReference type="SMART" id="SM00320">
    <property type="entry name" value="WD40"/>
    <property type="match status" value="5"/>
</dbReference>
<feature type="region of interest" description="Disordered" evidence="5">
    <location>
        <begin position="1"/>
        <end position="96"/>
    </location>
</feature>
<dbReference type="PANTHER" id="PTHR19842:SF2">
    <property type="entry name" value="WD REPEAT PROTEIN (AFU_ORTHOLOGUE AFUA_5G04300)"/>
    <property type="match status" value="1"/>
</dbReference>
<dbReference type="GO" id="GO:0031932">
    <property type="term" value="C:TORC2 complex"/>
    <property type="evidence" value="ECO:0007669"/>
    <property type="project" value="InterPro"/>
</dbReference>
<name>U4L8J2_PYROM</name>
<keyword evidence="2 4" id="KW-0853">WD repeat</keyword>
<organism evidence="6 7">
    <name type="scientific">Pyronema omphalodes (strain CBS 100304)</name>
    <name type="common">Pyronema confluens</name>
    <dbReference type="NCBI Taxonomy" id="1076935"/>
    <lineage>
        <taxon>Eukaryota</taxon>
        <taxon>Fungi</taxon>
        <taxon>Dikarya</taxon>
        <taxon>Ascomycota</taxon>
        <taxon>Pezizomycotina</taxon>
        <taxon>Pezizomycetes</taxon>
        <taxon>Pezizales</taxon>
        <taxon>Pyronemataceae</taxon>
        <taxon>Pyronema</taxon>
    </lineage>
</organism>